<dbReference type="RefSeq" id="WP_317059015.1">
    <property type="nucleotide sequence ID" value="NZ_JAWHVL010000011.1"/>
</dbReference>
<evidence type="ECO:0000313" key="1">
    <source>
        <dbReference type="EMBL" id="MDV2632207.1"/>
    </source>
</evidence>
<accession>A0AAE4NQV3</accession>
<evidence type="ECO:0000313" key="2">
    <source>
        <dbReference type="Proteomes" id="UP001186047"/>
    </source>
</evidence>
<dbReference type="Proteomes" id="UP001186047">
    <property type="component" value="Unassembled WGS sequence"/>
</dbReference>
<dbReference type="InterPro" id="IPR012450">
    <property type="entry name" value="Phage_bIL310_Orf15"/>
</dbReference>
<proteinExistence type="predicted"/>
<gene>
    <name evidence="1" type="ORF">RZO31_04860</name>
</gene>
<dbReference type="AlphaFoldDB" id="A0AAE4NQV3"/>
<reference evidence="1" key="1">
    <citation type="submission" date="2023-10" db="EMBL/GenBank/DDBJ databases">
        <title>Production of high quality cheese from raw caw milk (raw cheese).</title>
        <authorList>
            <person name="Samouris G."/>
        </authorList>
    </citation>
    <scope>NUCLEOTIDE SEQUENCE</scope>
    <source>
        <strain evidence="1">M17-3</strain>
    </source>
</reference>
<dbReference type="Pfam" id="PF07868">
    <property type="entry name" value="DUF1655"/>
    <property type="match status" value="1"/>
</dbReference>
<comment type="caution">
    <text evidence="1">The sequence shown here is derived from an EMBL/GenBank/DDBJ whole genome shotgun (WGS) entry which is preliminary data.</text>
</comment>
<organism evidence="1 2">
    <name type="scientific">Lactococcus lactis</name>
    <dbReference type="NCBI Taxonomy" id="1358"/>
    <lineage>
        <taxon>Bacteria</taxon>
        <taxon>Bacillati</taxon>
        <taxon>Bacillota</taxon>
        <taxon>Bacilli</taxon>
        <taxon>Lactobacillales</taxon>
        <taxon>Streptococcaceae</taxon>
        <taxon>Lactococcus</taxon>
    </lineage>
</organism>
<protein>
    <submittedName>
        <fullName evidence="1">DUF1655 domain-containing protein</fullName>
    </submittedName>
</protein>
<dbReference type="EMBL" id="JAWHVL010000011">
    <property type="protein sequence ID" value="MDV2632207.1"/>
    <property type="molecule type" value="Genomic_DNA"/>
</dbReference>
<sequence length="59" mass="6953">MKQTYYLPDIEALDLMKQVKAESKHHISMVNAERFFDKFKNIVTFKMVSNGYIVELVRG</sequence>
<name>A0AAE4NQV3_9LACT</name>